<evidence type="ECO:0000313" key="3">
    <source>
        <dbReference type="EMBL" id="QTC86902.1"/>
    </source>
</evidence>
<dbReference type="PANTHER" id="PTHR11261:SF3">
    <property type="entry name" value="RETINOL-BINDING PROTEIN 3"/>
    <property type="match status" value="1"/>
</dbReference>
<feature type="domain" description="Tail specific protease" evidence="2">
    <location>
        <begin position="105"/>
        <end position="308"/>
    </location>
</feature>
<dbReference type="Proteomes" id="UP000663942">
    <property type="component" value="Chromosome"/>
</dbReference>
<dbReference type="InterPro" id="IPR005151">
    <property type="entry name" value="Tail-specific_protease"/>
</dbReference>
<dbReference type="SMART" id="SM00245">
    <property type="entry name" value="TSPc"/>
    <property type="match status" value="1"/>
</dbReference>
<gene>
    <name evidence="3" type="ORF">IFE19_12260</name>
</gene>
<accession>A0ABX7SH15</accession>
<dbReference type="SUPFAM" id="SSF52096">
    <property type="entry name" value="ClpP/crotonase"/>
    <property type="match status" value="1"/>
</dbReference>
<dbReference type="RefSeq" id="WP_207822692.1">
    <property type="nucleotide sequence ID" value="NZ_CP062006.1"/>
</dbReference>
<evidence type="ECO:0000259" key="2">
    <source>
        <dbReference type="SMART" id="SM00245"/>
    </source>
</evidence>
<sequence>MKAPALSLVAALMLAASPALARQAEAPAAPRVVVNQIAAAIRDAYFDPAKAETIAAALEAEAAQGRYDGLTDPRDLETALTARLEPWDQHFSVGRPAPSTPAAPSASASSSLVPAPFPVVAARTGQGFRAVEILPGNVGLIDMRFFANFDGPDDPARKQVDAALQLVSNTDAVIIDLRNNGGGSPAMVGYLVSAFVGPDADVYNRFHSRQGESREAPAHPYAAPRVDVPVYVLISARTGSAAEAFAYTLQAAKRATIVGETSGGAANPGGPVFTPSGYRAFISTGSPTNPLTGGNWEKIGVRPDVAVPAEDALDTAWKAALAAQSSAAPAAATEAAWVREALNANPAALDLAPYLGAYGGSVVQASDDGLTWKNERRPAWRLRPLSPDLFFDVDEPYRRIRFVRDEAGRVTALEVLDSQTGLSRLLRRAA</sequence>
<dbReference type="CDD" id="cd07563">
    <property type="entry name" value="Peptidase_S41_IRBP"/>
    <property type="match status" value="1"/>
</dbReference>
<reference evidence="3 4" key="1">
    <citation type="submission" date="2020-09" db="EMBL/GenBank/DDBJ databases">
        <title>Brevundimonas sp. LVF1 isolated from an oligotrophic pond in Goettingen, Germany.</title>
        <authorList>
            <person name="Friedrich I."/>
            <person name="Klassen A."/>
            <person name="Neubauer H."/>
            <person name="Schneider D."/>
            <person name="Hertel R."/>
            <person name="Daniel R."/>
        </authorList>
    </citation>
    <scope>NUCLEOTIDE SEQUENCE [LARGE SCALE GENOMIC DNA]</scope>
    <source>
        <strain evidence="3 4">LVF1</strain>
    </source>
</reference>
<dbReference type="Pfam" id="PF03572">
    <property type="entry name" value="Peptidase_S41"/>
    <property type="match status" value="1"/>
</dbReference>
<evidence type="ECO:0000313" key="4">
    <source>
        <dbReference type="Proteomes" id="UP000663942"/>
    </source>
</evidence>
<dbReference type="Gene3D" id="3.30.750.44">
    <property type="match status" value="1"/>
</dbReference>
<feature type="chain" id="PRO_5046602097" evidence="1">
    <location>
        <begin position="22"/>
        <end position="430"/>
    </location>
</feature>
<organism evidence="3 4">
    <name type="scientific">Brevundimonas pondensis</name>
    <dbReference type="NCBI Taxonomy" id="2774189"/>
    <lineage>
        <taxon>Bacteria</taxon>
        <taxon>Pseudomonadati</taxon>
        <taxon>Pseudomonadota</taxon>
        <taxon>Alphaproteobacteria</taxon>
        <taxon>Caulobacterales</taxon>
        <taxon>Caulobacteraceae</taxon>
        <taxon>Brevundimonas</taxon>
    </lineage>
</organism>
<keyword evidence="1" id="KW-0732">Signal</keyword>
<protein>
    <submittedName>
        <fullName evidence="3">S41 family peptidase</fullName>
    </submittedName>
</protein>
<keyword evidence="4" id="KW-1185">Reference proteome</keyword>
<name>A0ABX7SH15_9CAUL</name>
<dbReference type="Gene3D" id="3.90.226.10">
    <property type="entry name" value="2-enoyl-CoA Hydratase, Chain A, domain 1"/>
    <property type="match status" value="1"/>
</dbReference>
<evidence type="ECO:0000256" key="1">
    <source>
        <dbReference type="SAM" id="SignalP"/>
    </source>
</evidence>
<dbReference type="EMBL" id="CP062006">
    <property type="protein sequence ID" value="QTC86902.1"/>
    <property type="molecule type" value="Genomic_DNA"/>
</dbReference>
<feature type="signal peptide" evidence="1">
    <location>
        <begin position="1"/>
        <end position="21"/>
    </location>
</feature>
<proteinExistence type="predicted"/>
<dbReference type="InterPro" id="IPR029045">
    <property type="entry name" value="ClpP/crotonase-like_dom_sf"/>
</dbReference>
<dbReference type="PANTHER" id="PTHR11261">
    <property type="entry name" value="INTERPHOTORECEPTOR RETINOID-BINDING PROTEIN"/>
    <property type="match status" value="1"/>
</dbReference>